<dbReference type="PROSITE" id="PS51279">
    <property type="entry name" value="BCNT_C"/>
    <property type="match status" value="1"/>
</dbReference>
<dbReference type="EMBL" id="WJBH02000007">
    <property type="protein sequence ID" value="KAI9556015.1"/>
    <property type="molecule type" value="Genomic_DNA"/>
</dbReference>
<feature type="compositionally biased region" description="Basic and acidic residues" evidence="3">
    <location>
        <begin position="72"/>
        <end position="86"/>
    </location>
</feature>
<evidence type="ECO:0000256" key="2">
    <source>
        <dbReference type="ARBA" id="ARBA00030244"/>
    </source>
</evidence>
<dbReference type="InterPro" id="IPR027124">
    <property type="entry name" value="Swc5/CFDP1/2"/>
</dbReference>
<gene>
    <name evidence="5" type="ORF">GHT06_018578</name>
</gene>
<dbReference type="GO" id="GO:0000812">
    <property type="term" value="C:Swr1 complex"/>
    <property type="evidence" value="ECO:0007669"/>
    <property type="project" value="TreeGrafter"/>
</dbReference>
<feature type="compositionally biased region" description="Low complexity" evidence="3">
    <location>
        <begin position="1"/>
        <end position="10"/>
    </location>
</feature>
<dbReference type="Pfam" id="PF07572">
    <property type="entry name" value="BCNT"/>
    <property type="match status" value="1"/>
</dbReference>
<keyword evidence="6" id="KW-1185">Reference proteome</keyword>
<organism evidence="5 6">
    <name type="scientific">Daphnia sinensis</name>
    <dbReference type="NCBI Taxonomy" id="1820382"/>
    <lineage>
        <taxon>Eukaryota</taxon>
        <taxon>Metazoa</taxon>
        <taxon>Ecdysozoa</taxon>
        <taxon>Arthropoda</taxon>
        <taxon>Crustacea</taxon>
        <taxon>Branchiopoda</taxon>
        <taxon>Diplostraca</taxon>
        <taxon>Cladocera</taxon>
        <taxon>Anomopoda</taxon>
        <taxon>Daphniidae</taxon>
        <taxon>Daphnia</taxon>
        <taxon>Daphnia similis group</taxon>
    </lineage>
</organism>
<accession>A0AAD5L4F7</accession>
<sequence length="236" mass="26578">MLNEEIYSSDSSDEDYIPTGAESDVEELTDEPEHSSDSDNDQGSEQRSASKKQKSSSQKTKFKNKARNSTVQDKEDRVKTTYGTEDNKERLDSLWASFKDVSEKKEEKEIETPVFASPATSKIYEFAGEKIEIPENVQKIASPSSQLIKGKRPALRTGGLSSLTSQLSNKKSKLSTLEKSKLDWDQFKNDEGIAEDLKSFNQGKKGFLERQAFLERADVKQFEIEKSLRAGRKSNS</sequence>
<dbReference type="InterPro" id="IPR011421">
    <property type="entry name" value="BCNT-C"/>
</dbReference>
<dbReference type="PANTHER" id="PTHR48407:SF1">
    <property type="entry name" value="CRANIOFACIAL DEVELOPMENT PROTEIN 1"/>
    <property type="match status" value="1"/>
</dbReference>
<dbReference type="AlphaFoldDB" id="A0AAD5L4F7"/>
<evidence type="ECO:0000256" key="1">
    <source>
        <dbReference type="ARBA" id="ARBA00019033"/>
    </source>
</evidence>
<protein>
    <recommendedName>
        <fullName evidence="1">Craniofacial development protein 1</fullName>
    </recommendedName>
    <alternativeName>
        <fullName evidence="2">Bucentaur</fullName>
    </alternativeName>
</protein>
<evidence type="ECO:0000256" key="3">
    <source>
        <dbReference type="SAM" id="MobiDB-lite"/>
    </source>
</evidence>
<name>A0AAD5L4F7_9CRUS</name>
<proteinExistence type="predicted"/>
<reference evidence="5 6" key="1">
    <citation type="submission" date="2022-05" db="EMBL/GenBank/DDBJ databases">
        <title>A multi-omics perspective on studying reproductive biology in Daphnia sinensis.</title>
        <authorList>
            <person name="Jia J."/>
        </authorList>
    </citation>
    <scope>NUCLEOTIDE SEQUENCE [LARGE SCALE GENOMIC DNA]</scope>
    <source>
        <strain evidence="5 6">WSL</strain>
    </source>
</reference>
<feature type="compositionally biased region" description="Basic residues" evidence="3">
    <location>
        <begin position="49"/>
        <end position="66"/>
    </location>
</feature>
<feature type="domain" description="BCNT-C" evidence="4">
    <location>
        <begin position="154"/>
        <end position="235"/>
    </location>
</feature>
<evidence type="ECO:0000259" key="4">
    <source>
        <dbReference type="PROSITE" id="PS51279"/>
    </source>
</evidence>
<evidence type="ECO:0000313" key="6">
    <source>
        <dbReference type="Proteomes" id="UP000820818"/>
    </source>
</evidence>
<evidence type="ECO:0000313" key="5">
    <source>
        <dbReference type="EMBL" id="KAI9556015.1"/>
    </source>
</evidence>
<dbReference type="PANTHER" id="PTHR48407">
    <property type="entry name" value="CRANIOFACIAL DEVELOPMENT PROTEIN 1"/>
    <property type="match status" value="1"/>
</dbReference>
<dbReference type="Proteomes" id="UP000820818">
    <property type="component" value="Linkage Group LG7"/>
</dbReference>
<feature type="region of interest" description="Disordered" evidence="3">
    <location>
        <begin position="1"/>
        <end position="86"/>
    </location>
</feature>
<comment type="caution">
    <text evidence="5">The sequence shown here is derived from an EMBL/GenBank/DDBJ whole genome shotgun (WGS) entry which is preliminary data.</text>
</comment>